<protein>
    <submittedName>
        <fullName evidence="1">Uncharacterized protein</fullName>
    </submittedName>
</protein>
<reference evidence="2" key="2">
    <citation type="submission" date="2017-01" db="EMBL/GenBank/DDBJ databases">
        <title>Genome sequencing and annotation of Geobacillus sp. 1017, a Hydrocarbon-Oxidizing Thermophilic Bacterium Isolated from a Heavy Oil Reservoir (China).</title>
        <authorList>
            <person name="Kadnikov V.V."/>
            <person name="Mardanov A.V."/>
            <person name="Poltaraus A.B."/>
            <person name="Sokolova D.S."/>
            <person name="Semenova E.M."/>
            <person name="Ravin N.V."/>
            <person name="Tourova T.P."/>
            <person name="Nazina T.N."/>
        </authorList>
    </citation>
    <scope>NUCLEOTIDE SEQUENCE [LARGE SCALE GENOMIC DNA]</scope>
    <source>
        <strain evidence="2">1017</strain>
    </source>
</reference>
<dbReference type="AlphaFoldDB" id="A0A1Q5SWV3"/>
<accession>A0A1Q5SWV3</accession>
<sequence>MEGRFSHGVIKMDTTAAGTSEAGKKGMAGDAAAALARL</sequence>
<organism evidence="1 2">
    <name type="scientific">Geobacillus proteiniphilus</name>
    <dbReference type="NCBI Taxonomy" id="860353"/>
    <lineage>
        <taxon>Bacteria</taxon>
        <taxon>Bacillati</taxon>
        <taxon>Bacillota</taxon>
        <taxon>Bacilli</taxon>
        <taxon>Bacillales</taxon>
        <taxon>Anoxybacillaceae</taxon>
        <taxon>Geobacillus</taxon>
    </lineage>
</organism>
<gene>
    <name evidence="1" type="ORF">BRO54_2367</name>
</gene>
<proteinExistence type="predicted"/>
<name>A0A1Q5SWV3_9BACL</name>
<comment type="caution">
    <text evidence="1">The sequence shown here is derived from an EMBL/GenBank/DDBJ whole genome shotgun (WGS) entry which is preliminary data.</text>
</comment>
<dbReference type="EMBL" id="MQMG01000030">
    <property type="protein sequence ID" value="OKO92464.1"/>
    <property type="molecule type" value="Genomic_DNA"/>
</dbReference>
<reference evidence="1 2" key="1">
    <citation type="submission" date="2016-11" db="EMBL/GenBank/DDBJ databases">
        <authorList>
            <person name="Kadnikov V."/>
            <person name="Nazina T."/>
        </authorList>
    </citation>
    <scope>NUCLEOTIDE SEQUENCE [LARGE SCALE GENOMIC DNA]</scope>
    <source>
        <strain evidence="1 2">1017</strain>
    </source>
</reference>
<evidence type="ECO:0000313" key="2">
    <source>
        <dbReference type="Proteomes" id="UP000186030"/>
    </source>
</evidence>
<evidence type="ECO:0000313" key="1">
    <source>
        <dbReference type="EMBL" id="OKO92464.1"/>
    </source>
</evidence>
<dbReference type="Proteomes" id="UP000186030">
    <property type="component" value="Unassembled WGS sequence"/>
</dbReference>